<comment type="caution">
    <text evidence="1">The sequence shown here is derived from an EMBL/GenBank/DDBJ whole genome shotgun (WGS) entry which is preliminary data.</text>
</comment>
<name>A0A2N8KID2_9BURK</name>
<evidence type="ECO:0000313" key="2">
    <source>
        <dbReference type="Proteomes" id="UP000235994"/>
    </source>
</evidence>
<accession>A0A2N8KID2</accession>
<dbReference type="Proteomes" id="UP000235994">
    <property type="component" value="Unassembled WGS sequence"/>
</dbReference>
<dbReference type="RefSeq" id="WP_102772990.1">
    <property type="nucleotide sequence ID" value="NZ_POQS01000003.1"/>
</dbReference>
<dbReference type="AlphaFoldDB" id="A0A2N8KID2"/>
<protein>
    <submittedName>
        <fullName evidence="1">DUF945 domain-containing protein</fullName>
    </submittedName>
</protein>
<dbReference type="InterPro" id="IPR010352">
    <property type="entry name" value="DUF945"/>
</dbReference>
<proteinExistence type="predicted"/>
<sequence length="491" mass="52718">MKKSAVVGVVVALGAVWTGTAWYTGQKAEAFVKQSVEQANVELQKFGEKWGVAAVVELVSFERGVFSSTERYRVKITEPAADGKPAQEHEIQFVEHLDHGPFPLSNLKSGSFAPAMVASRFQLEETPAVKDWFAATKGVVPLSGAYSVSYARNVAGTFDMAPVEFAKDDTSLSFSGMKGDVTYATDSKHGTIALAAESLVAAGPASEDSDIERMALQGLTLTSDMTPGKNDMYVGSQKLGIKNWTITSKEKPPVQLKDTSMAVDMTEADATVGAKMVLDLGMINIQEKDMAGAKLVIDAQRLDAKAFKAINDVYEAASRRMLQSDDEEQAPEFTDEEKQVLKTNVELLLAGNPTLNVAPLEVRTANGTSTFTLDLDLTKPATMDGEFADTAKDVVRKLAARLVLSKANLSDLMAIEPQVRGVPAEQALQTAKGQAEMVGTMATAMGLAKIENDNIVTYLNYADGQVDFNGKKMPVEQFLMMVLSGAMGGGR</sequence>
<evidence type="ECO:0000313" key="1">
    <source>
        <dbReference type="EMBL" id="PND33206.1"/>
    </source>
</evidence>
<dbReference type="EMBL" id="POQS01000003">
    <property type="protein sequence ID" value="PND33206.1"/>
    <property type="molecule type" value="Genomic_DNA"/>
</dbReference>
<dbReference type="Pfam" id="PF06097">
    <property type="entry name" value="DUF945"/>
    <property type="match status" value="1"/>
</dbReference>
<reference evidence="1 2" key="1">
    <citation type="submission" date="2018-01" db="EMBL/GenBank/DDBJ databases">
        <title>The draft genome of an aniline degradation strain ANB-1.</title>
        <authorList>
            <person name="Zhang L."/>
            <person name="Jiang J."/>
        </authorList>
    </citation>
    <scope>NUCLEOTIDE SEQUENCE [LARGE SCALE GENOMIC DNA]</scope>
    <source>
        <strain evidence="1 2">ANB-1</strain>
    </source>
</reference>
<organism evidence="1 2">
    <name type="scientific">Achromobacter pulmonis</name>
    <dbReference type="NCBI Taxonomy" id="1389932"/>
    <lineage>
        <taxon>Bacteria</taxon>
        <taxon>Pseudomonadati</taxon>
        <taxon>Pseudomonadota</taxon>
        <taxon>Betaproteobacteria</taxon>
        <taxon>Burkholderiales</taxon>
        <taxon>Alcaligenaceae</taxon>
        <taxon>Achromobacter</taxon>
    </lineage>
</organism>
<gene>
    <name evidence="1" type="ORF">C1I89_11950</name>
</gene>
<keyword evidence="2" id="KW-1185">Reference proteome</keyword>